<dbReference type="Ensembl" id="ENSCCNT00000031098.1">
    <property type="protein sequence ID" value="ENSCCNP00000024386.1"/>
    <property type="gene ID" value="ENSCCNG00000023863.1"/>
</dbReference>
<evidence type="ECO:0000256" key="2">
    <source>
        <dbReference type="PROSITE-ProRule" id="PRU00191"/>
    </source>
</evidence>
<feature type="compositionally biased region" description="Polar residues" evidence="3">
    <location>
        <begin position="153"/>
        <end position="164"/>
    </location>
</feature>
<proteinExistence type="predicted"/>
<accession>A0A8C0XD10</accession>
<evidence type="ECO:0000313" key="5">
    <source>
        <dbReference type="Ensembl" id="ENSCCNP00000024386.1"/>
    </source>
</evidence>
<name>A0A8C0XD10_CASCN</name>
<feature type="domain" description="SH2" evidence="4">
    <location>
        <begin position="175"/>
        <end position="283"/>
    </location>
</feature>
<evidence type="ECO:0000256" key="3">
    <source>
        <dbReference type="SAM" id="MobiDB-lite"/>
    </source>
</evidence>
<dbReference type="InterPro" id="IPR051751">
    <property type="entry name" value="Immunoreceptor_sig_adapters"/>
</dbReference>
<dbReference type="PANTHER" id="PTHR14098:SF16">
    <property type="entry name" value="SH2 DOMAIN-CONTAINING PROTEIN 6"/>
    <property type="match status" value="1"/>
</dbReference>
<dbReference type="PROSITE" id="PS50001">
    <property type="entry name" value="SH2"/>
    <property type="match status" value="1"/>
</dbReference>
<keyword evidence="1 2" id="KW-0727">SH2 domain</keyword>
<sequence>MSCPPVGLPFSLTPVHLSDTEEASLYLDCSGSQDPSKPLPAPARGLLTTHPTLGYHVPVKAAMNQQLAVKQAHVFGRRGLGALSRVFPGPAKNPNEDIYVECEPDPAPALTKPLMYPVPLPRTSVVPRPTMAPQEDHNGTVDSNSKAGRRPSFSLTAPTGSSSAAEDGSLLAQPWYSGNCDRQAVEKALLHFQKDGAYTVRPSAGPHGSQPFTLAVFLRGRVFNIPIQQVDGGRHYALGREGKNHKELFSSVVAMVQHYVRHPLPLVDRHSGSRELTCLLFPTKP</sequence>
<dbReference type="Gene3D" id="3.30.505.10">
    <property type="entry name" value="SH2 domain"/>
    <property type="match status" value="1"/>
</dbReference>
<dbReference type="GO" id="GO:0007169">
    <property type="term" value="P:cell surface receptor protein tyrosine kinase signaling pathway"/>
    <property type="evidence" value="ECO:0007669"/>
    <property type="project" value="TreeGrafter"/>
</dbReference>
<dbReference type="FunFam" id="3.30.505.10:FF:000016">
    <property type="entry name" value="B-cell linker protein isoform 2"/>
    <property type="match status" value="1"/>
</dbReference>
<organism evidence="5">
    <name type="scientific">Castor canadensis</name>
    <name type="common">American beaver</name>
    <dbReference type="NCBI Taxonomy" id="51338"/>
    <lineage>
        <taxon>Eukaryota</taxon>
        <taxon>Metazoa</taxon>
        <taxon>Chordata</taxon>
        <taxon>Craniata</taxon>
        <taxon>Vertebrata</taxon>
        <taxon>Euteleostomi</taxon>
        <taxon>Mammalia</taxon>
        <taxon>Eutheria</taxon>
        <taxon>Euarchontoglires</taxon>
        <taxon>Glires</taxon>
        <taxon>Rodentia</taxon>
        <taxon>Castorimorpha</taxon>
        <taxon>Castoridae</taxon>
        <taxon>Castor</taxon>
    </lineage>
</organism>
<dbReference type="InterPro" id="IPR000980">
    <property type="entry name" value="SH2"/>
</dbReference>
<dbReference type="AlphaFoldDB" id="A0A8C0XD10"/>
<dbReference type="SMART" id="SM00252">
    <property type="entry name" value="SH2"/>
    <property type="match status" value="1"/>
</dbReference>
<feature type="region of interest" description="Disordered" evidence="3">
    <location>
        <begin position="124"/>
        <end position="166"/>
    </location>
</feature>
<dbReference type="PANTHER" id="PTHR14098">
    <property type="entry name" value="SH2 DOMAIN CONTAINING PROTEIN"/>
    <property type="match status" value="1"/>
</dbReference>
<evidence type="ECO:0000259" key="4">
    <source>
        <dbReference type="PROSITE" id="PS50001"/>
    </source>
</evidence>
<dbReference type="Pfam" id="PF00017">
    <property type="entry name" value="SH2"/>
    <property type="match status" value="1"/>
</dbReference>
<reference evidence="5" key="1">
    <citation type="submission" date="2023-09" db="UniProtKB">
        <authorList>
            <consortium name="Ensembl"/>
        </authorList>
    </citation>
    <scope>IDENTIFICATION</scope>
</reference>
<protein>
    <recommendedName>
        <fullName evidence="4">SH2 domain-containing protein</fullName>
    </recommendedName>
</protein>
<dbReference type="SUPFAM" id="SSF55550">
    <property type="entry name" value="SH2 domain"/>
    <property type="match status" value="1"/>
</dbReference>
<dbReference type="InterPro" id="IPR036860">
    <property type="entry name" value="SH2_dom_sf"/>
</dbReference>
<dbReference type="GO" id="GO:0005737">
    <property type="term" value="C:cytoplasm"/>
    <property type="evidence" value="ECO:0007669"/>
    <property type="project" value="TreeGrafter"/>
</dbReference>
<dbReference type="GO" id="GO:0035556">
    <property type="term" value="P:intracellular signal transduction"/>
    <property type="evidence" value="ECO:0007669"/>
    <property type="project" value="TreeGrafter"/>
</dbReference>
<evidence type="ECO:0000256" key="1">
    <source>
        <dbReference type="ARBA" id="ARBA00022999"/>
    </source>
</evidence>